<feature type="signal peptide" evidence="1">
    <location>
        <begin position="1"/>
        <end position="21"/>
    </location>
</feature>
<dbReference type="Proteomes" id="UP000694567">
    <property type="component" value="Unplaced"/>
</dbReference>
<reference evidence="2" key="1">
    <citation type="submission" date="2025-08" db="UniProtKB">
        <authorList>
            <consortium name="Ensembl"/>
        </authorList>
    </citation>
    <scope>IDENTIFICATION</scope>
</reference>
<sequence length="196" mass="20932">MHGSAKVTACVLSTVILTVWSPSLLSSTARGSLGQGSTLLGWHHSPPRSQARPMLGETTLLTPFPPTLPLPQAFGLSPTDMGSPPQNGISPVSNSISPAGRDCWGALNELLFPTPCPSQNTAFSMVMPGRWVPACLAPRRMKPNPGTAALREGVFYSIMPSVQSRRVCRCPTSNPGRNSSLLPKSKNEVFKWKVNA</sequence>
<reference evidence="2" key="2">
    <citation type="submission" date="2025-09" db="UniProtKB">
        <authorList>
            <consortium name="Ensembl"/>
        </authorList>
    </citation>
    <scope>IDENTIFICATION</scope>
</reference>
<keyword evidence="3" id="KW-1185">Reference proteome</keyword>
<keyword evidence="1" id="KW-0732">Signal</keyword>
<evidence type="ECO:0000313" key="3">
    <source>
        <dbReference type="Proteomes" id="UP000694567"/>
    </source>
</evidence>
<name>A0A8C0EKY3_BUBBB</name>
<evidence type="ECO:0000256" key="1">
    <source>
        <dbReference type="SAM" id="SignalP"/>
    </source>
</evidence>
<dbReference type="AlphaFoldDB" id="A0A8C0EKY3"/>
<feature type="chain" id="PRO_5034465360" evidence="1">
    <location>
        <begin position="22"/>
        <end position="196"/>
    </location>
</feature>
<protein>
    <submittedName>
        <fullName evidence="2">Uncharacterized protein</fullName>
    </submittedName>
</protein>
<evidence type="ECO:0000313" key="2">
    <source>
        <dbReference type="Ensembl" id="ENSBOBP00000002915.1"/>
    </source>
</evidence>
<organism evidence="2 3">
    <name type="scientific">Bubo bubo</name>
    <name type="common">Eurasian eagle-owl</name>
    <name type="synonym">Strix bubo</name>
    <dbReference type="NCBI Taxonomy" id="30461"/>
    <lineage>
        <taxon>Eukaryota</taxon>
        <taxon>Metazoa</taxon>
        <taxon>Chordata</taxon>
        <taxon>Craniata</taxon>
        <taxon>Vertebrata</taxon>
        <taxon>Euteleostomi</taxon>
        <taxon>Archelosauria</taxon>
        <taxon>Archosauria</taxon>
        <taxon>Dinosauria</taxon>
        <taxon>Saurischia</taxon>
        <taxon>Theropoda</taxon>
        <taxon>Coelurosauria</taxon>
        <taxon>Aves</taxon>
        <taxon>Neognathae</taxon>
        <taxon>Neoaves</taxon>
        <taxon>Telluraves</taxon>
        <taxon>Strigiformes</taxon>
        <taxon>Strigidae</taxon>
        <taxon>Bubo</taxon>
    </lineage>
</organism>
<accession>A0A8C0EKY3</accession>
<proteinExistence type="predicted"/>
<dbReference type="Ensembl" id="ENSBOBT00000002995.1">
    <property type="protein sequence ID" value="ENSBOBP00000002915.1"/>
    <property type="gene ID" value="ENSBOBG00000002044.1"/>
</dbReference>